<organism evidence="2 3">
    <name type="scientific">Suillus fuscotomentosus</name>
    <dbReference type="NCBI Taxonomy" id="1912939"/>
    <lineage>
        <taxon>Eukaryota</taxon>
        <taxon>Fungi</taxon>
        <taxon>Dikarya</taxon>
        <taxon>Basidiomycota</taxon>
        <taxon>Agaricomycotina</taxon>
        <taxon>Agaricomycetes</taxon>
        <taxon>Agaricomycetidae</taxon>
        <taxon>Boletales</taxon>
        <taxon>Suillineae</taxon>
        <taxon>Suillaceae</taxon>
        <taxon>Suillus</taxon>
    </lineage>
</organism>
<evidence type="ECO:0000313" key="3">
    <source>
        <dbReference type="Proteomes" id="UP001195769"/>
    </source>
</evidence>
<proteinExistence type="predicted"/>
<keyword evidence="1" id="KW-0175">Coiled coil</keyword>
<gene>
    <name evidence="2" type="ORF">F5891DRAFT_975622</name>
</gene>
<dbReference type="GeneID" id="64670840"/>
<keyword evidence="3" id="KW-1185">Reference proteome</keyword>
<comment type="caution">
    <text evidence="2">The sequence shown here is derived from an EMBL/GenBank/DDBJ whole genome shotgun (WGS) entry which is preliminary data.</text>
</comment>
<feature type="coiled-coil region" evidence="1">
    <location>
        <begin position="390"/>
        <end position="424"/>
    </location>
</feature>
<reference evidence="2" key="1">
    <citation type="journal article" date="2020" name="New Phytol.">
        <title>Comparative genomics reveals dynamic genome evolution in host specialist ectomycorrhizal fungi.</title>
        <authorList>
            <person name="Lofgren L.A."/>
            <person name="Nguyen N.H."/>
            <person name="Vilgalys R."/>
            <person name="Ruytinx J."/>
            <person name="Liao H.L."/>
            <person name="Branco S."/>
            <person name="Kuo A."/>
            <person name="LaButti K."/>
            <person name="Lipzen A."/>
            <person name="Andreopoulos W."/>
            <person name="Pangilinan J."/>
            <person name="Riley R."/>
            <person name="Hundley H."/>
            <person name="Na H."/>
            <person name="Barry K."/>
            <person name="Grigoriev I.V."/>
            <person name="Stajich J.E."/>
            <person name="Kennedy P.G."/>
        </authorList>
    </citation>
    <scope>NUCLEOTIDE SEQUENCE</scope>
    <source>
        <strain evidence="2">FC203</strain>
    </source>
</reference>
<accession>A0AAD4HRS5</accession>
<dbReference type="Proteomes" id="UP001195769">
    <property type="component" value="Unassembled WGS sequence"/>
</dbReference>
<dbReference type="EMBL" id="JABBWK010000005">
    <property type="protein sequence ID" value="KAG1906191.1"/>
    <property type="molecule type" value="Genomic_DNA"/>
</dbReference>
<evidence type="ECO:0000256" key="1">
    <source>
        <dbReference type="SAM" id="Coils"/>
    </source>
</evidence>
<evidence type="ECO:0000313" key="2">
    <source>
        <dbReference type="EMBL" id="KAG1906191.1"/>
    </source>
</evidence>
<name>A0AAD4HRS5_9AGAM</name>
<dbReference type="RefSeq" id="XP_041231766.1">
    <property type="nucleotide sequence ID" value="XM_041376542.1"/>
</dbReference>
<protein>
    <submittedName>
        <fullName evidence="2">Uncharacterized protein</fullName>
    </submittedName>
</protein>
<dbReference type="AlphaFoldDB" id="A0AAD4HRS5"/>
<sequence>MEGVAQRGAGNFRGGIYPQDSRFPWLISRFFQGCQVHPHLHHLWLHMSESSLVGAVSDIMGSLMQGYCPQLRLHQRSQPPVSDAAAASVCYMVLELRSHFDGQSTFNHPLWISILGNSQRSIILLVVPIVGKSFLFDDAASRINIIRISNSLGIELLDAYIGLLQTELQVLSFLCKNRVYPGDLWEIVGERIIEAKQESILRQHQIICADNGFTNTRHIVVEHLLMEERRKRGQMEVSLYSQALEYLQQHCMLKHSAYPVKRDVRSSATSSHPVDRRNLSCSTATQEKCEAWLKRRYTYPLQDAEPLMGNCSFMGGIACSVPGFSSAPGFATMHEAKHKSDISNCIGPLLPLVNSLVTVDVQQAFYDALCTEQACQAGLVARPLTVNLYQRNIELEMLILRAKMRRAKAEIELYTVAIQNARELDFSDNTSVSSSASEFIPPPRPDELCFYDEDRDDVTDDFDDFEF</sequence>